<organism evidence="4">
    <name type="scientific">Guillardia theta</name>
    <name type="common">Cryptophyte</name>
    <name type="synonym">Cryptomonas phi</name>
    <dbReference type="NCBI Taxonomy" id="55529"/>
    <lineage>
        <taxon>Eukaryota</taxon>
        <taxon>Cryptophyceae</taxon>
        <taxon>Pyrenomonadales</taxon>
        <taxon>Geminigeraceae</taxon>
        <taxon>Guillardia</taxon>
    </lineage>
</organism>
<evidence type="ECO:0000259" key="2">
    <source>
        <dbReference type="PROSITE" id="PS01159"/>
    </source>
</evidence>
<name>A0A6U6E581_GUITH</name>
<dbReference type="PROSITE" id="PS01159">
    <property type="entry name" value="WW_DOMAIN_1"/>
    <property type="match status" value="1"/>
</dbReference>
<sequence>MAAKPMSLMLRGGAYEDDLPFSDEGSGSSEGSYDESLYNLTEAYLKDPEEQGNLTHLYDLLIRPPIMPPMKDGKMLSGIGLLLSRDPPYKILSIHPQVQQAHAGLINIGDEVVAINGESLKGKSWEQVRSLALGEEASDVLLQLLPGSALNDQDGKKHPSASSVSIELSRFSDYVPPCCKPLPDDPGVGKGEEEQKFLEKHRQRVAEELAGMPLYDFGDWTKLRDPKTGKTFFHDRLRNVSQWHPPASYFIRKKLLKMSQDEFLQTAAMMQEEHEEFVRRLREKRLAELSARSEAEEEAERARIDEENLLADLRMSGIDPKEFEAALENFNDELLHMGINASAIPDRASRQIMAKFAEKMENFTHEEEGLSPLEQERLMQAVRSIDLNDTLSQEDMDRIFPKGKPGLPPMIQFADPNLPEFLRRCKTWGNGDQETEAAIAKCEAGWKVLREFDEFLAREPWKQGEIEQTLRGSMPHLPQNLCLDYYLLRDLARAQEEMKMKGPDWGTSLVHGIDPIYDRLDFRRVGFEEGKQQITYVGDCVPGGFRIKEQVVLS</sequence>
<dbReference type="InterPro" id="IPR001202">
    <property type="entry name" value="WW_dom"/>
</dbReference>
<reference evidence="4" key="1">
    <citation type="submission" date="2021-01" db="EMBL/GenBank/DDBJ databases">
        <authorList>
            <person name="Corre E."/>
            <person name="Pelletier E."/>
            <person name="Niang G."/>
            <person name="Scheremetjew M."/>
            <person name="Finn R."/>
            <person name="Kale V."/>
            <person name="Holt S."/>
            <person name="Cochrane G."/>
            <person name="Meng A."/>
            <person name="Brown T."/>
            <person name="Cohen L."/>
        </authorList>
    </citation>
    <scope>NUCLEOTIDE SEQUENCE</scope>
    <source>
        <strain evidence="4">CCMP 2712</strain>
    </source>
</reference>
<dbReference type="EMBL" id="HBKN01052181">
    <property type="protein sequence ID" value="CAE2342931.1"/>
    <property type="molecule type" value="Transcribed_RNA"/>
</dbReference>
<dbReference type="SUPFAM" id="SSF50156">
    <property type="entry name" value="PDZ domain-like"/>
    <property type="match status" value="1"/>
</dbReference>
<feature type="domain" description="WW" evidence="2">
    <location>
        <begin position="220"/>
        <end position="246"/>
    </location>
</feature>
<accession>A0A6U6E581</accession>
<protein>
    <recommendedName>
        <fullName evidence="2">WW domain-containing protein</fullName>
    </recommendedName>
</protein>
<dbReference type="AlphaFoldDB" id="A0A6U6E581"/>
<dbReference type="InterPro" id="IPR036034">
    <property type="entry name" value="PDZ_sf"/>
</dbReference>
<evidence type="ECO:0000313" key="4">
    <source>
        <dbReference type="EMBL" id="CAE2342931.1"/>
    </source>
</evidence>
<dbReference type="Gene3D" id="2.30.42.10">
    <property type="match status" value="1"/>
</dbReference>
<proteinExistence type="predicted"/>
<evidence type="ECO:0000256" key="1">
    <source>
        <dbReference type="SAM" id="Coils"/>
    </source>
</evidence>
<feature type="coiled-coil region" evidence="1">
    <location>
        <begin position="278"/>
        <end position="312"/>
    </location>
</feature>
<dbReference type="EMBL" id="HBKN01052178">
    <property type="protein sequence ID" value="CAE2342926.1"/>
    <property type="molecule type" value="Transcribed_RNA"/>
</dbReference>
<evidence type="ECO:0000313" key="3">
    <source>
        <dbReference type="EMBL" id="CAE2342926.1"/>
    </source>
</evidence>
<keyword evidence="1" id="KW-0175">Coiled coil</keyword>
<gene>
    <name evidence="3" type="ORF">GTHE00462_LOCUS40731</name>
    <name evidence="4" type="ORF">GTHE00462_LOCUS40734</name>
</gene>